<keyword evidence="4" id="KW-1185">Reference proteome</keyword>
<dbReference type="GO" id="GO:0030313">
    <property type="term" value="C:cell envelope"/>
    <property type="evidence" value="ECO:0007669"/>
    <property type="project" value="UniProtKB-SubCell"/>
</dbReference>
<keyword evidence="2" id="KW-1133">Transmembrane helix</keyword>
<dbReference type="Pfam" id="PF09479">
    <property type="entry name" value="Flg_new"/>
    <property type="match status" value="2"/>
</dbReference>
<sequence>MKKSKNLNKNSGGKVSMKLKSALLLLLVAIFSISGIMTVNALTIKDDGKYTLLLSCVPSSDGKIDGDYSKMIKFDVADGDTTVSLSELTAGVLPFNGKTQFAYWATDWTGETRVPEDIPLSNFNSKGTFYVEDDEVEYTNGFEIYAAFSEEPLKGTGTYYLTLDGVGGKVNGKYEMTLTSSANDFQTVDLTQYVPVREDFTFVGWALNGEFVTEISADCFKESDAVKVLATFTANAFYDSDIVLTLNANGGTLDGSEAKKYDYTGGRDSGAEMSLLPYVPVREGYTFNGWNTKSDGSGNNYKYLHWRLWDNSEVTNNEFDKDTLIKYDGGYERYKNVTLYASWTKASGEPENPGKDTVKELQSTGETKAKIEFATEVSKDYKLDIKSIEVKKELADKNVKFVADINVLDGNNNVVKISNTKMKIRIALPEDLKGYKKYEVVYILNDEIKETLPAAVENGYIVFETNHLSQYGIVGTNTGNETISPKTGDNSNMALWIALLFVSCGGVIGTTVYSKRKKQQAR</sequence>
<dbReference type="AlphaFoldDB" id="A0A328UEZ5"/>
<dbReference type="Gene3D" id="2.60.40.4270">
    <property type="entry name" value="Listeria-Bacteroides repeat domain"/>
    <property type="match status" value="1"/>
</dbReference>
<evidence type="ECO:0000256" key="1">
    <source>
        <dbReference type="ARBA" id="ARBA00004196"/>
    </source>
</evidence>
<feature type="transmembrane region" description="Helical" evidence="2">
    <location>
        <begin position="493"/>
        <end position="513"/>
    </location>
</feature>
<evidence type="ECO:0000313" key="4">
    <source>
        <dbReference type="Proteomes" id="UP000249377"/>
    </source>
</evidence>
<protein>
    <recommendedName>
        <fullName evidence="5">Gram-positive cocci surface proteins LPxTG domain-containing protein</fullName>
    </recommendedName>
</protein>
<comment type="caution">
    <text evidence="3">The sequence shown here is derived from an EMBL/GenBank/DDBJ whole genome shotgun (WGS) entry which is preliminary data.</text>
</comment>
<evidence type="ECO:0008006" key="5">
    <source>
        <dbReference type="Google" id="ProtNLM"/>
    </source>
</evidence>
<organism evidence="3 4">
    <name type="scientific">Hydrogeniiclostridium mannosilyticum</name>
    <dbReference type="NCBI Taxonomy" id="2764322"/>
    <lineage>
        <taxon>Bacteria</taxon>
        <taxon>Bacillati</taxon>
        <taxon>Bacillota</taxon>
        <taxon>Clostridia</taxon>
        <taxon>Eubacteriales</taxon>
        <taxon>Acutalibacteraceae</taxon>
        <taxon>Hydrogeniiclostridium</taxon>
    </lineage>
</organism>
<keyword evidence="2" id="KW-0812">Transmembrane</keyword>
<dbReference type="Proteomes" id="UP000249377">
    <property type="component" value="Unassembled WGS sequence"/>
</dbReference>
<reference evidence="3 4" key="1">
    <citation type="submission" date="2018-06" db="EMBL/GenBank/DDBJ databases">
        <title>Noncontiguous genome sequence of Ruminococcaceae bacterium ASD2818.</title>
        <authorList>
            <person name="Chaplin A.V."/>
            <person name="Sokolova S.R."/>
            <person name="Kochetkova T.O."/>
            <person name="Goltsov A.Y."/>
            <person name="Trofimov D.Y."/>
            <person name="Efimov B.A."/>
        </authorList>
    </citation>
    <scope>NUCLEOTIDE SEQUENCE [LARGE SCALE GENOMIC DNA]</scope>
    <source>
        <strain evidence="3 4">ASD2818</strain>
    </source>
</reference>
<accession>A0A328UEZ5</accession>
<dbReference type="InterPro" id="IPR042229">
    <property type="entry name" value="Listeria/Bacterioides_rpt_sf"/>
</dbReference>
<proteinExistence type="predicted"/>
<name>A0A328UEZ5_9FIRM</name>
<keyword evidence="2" id="KW-0472">Membrane</keyword>
<evidence type="ECO:0000256" key="2">
    <source>
        <dbReference type="SAM" id="Phobius"/>
    </source>
</evidence>
<evidence type="ECO:0000313" key="3">
    <source>
        <dbReference type="EMBL" id="RAQ30078.1"/>
    </source>
</evidence>
<comment type="subcellular location">
    <subcellularLocation>
        <location evidence="1">Cell envelope</location>
    </subcellularLocation>
</comment>
<dbReference type="EMBL" id="QLYR01000001">
    <property type="protein sequence ID" value="RAQ30078.1"/>
    <property type="molecule type" value="Genomic_DNA"/>
</dbReference>
<gene>
    <name evidence="3" type="ORF">DPQ25_00785</name>
</gene>
<dbReference type="InterPro" id="IPR013378">
    <property type="entry name" value="InlB-like_B-rpt"/>
</dbReference>